<dbReference type="EC" id="1.7.1.13" evidence="2"/>
<feature type="domain" description="NADPH-dependent 7-cyano-7-deazaguanine reductase N-terminal" evidence="1">
    <location>
        <begin position="2"/>
        <end position="60"/>
    </location>
</feature>
<dbReference type="InterPro" id="IPR043133">
    <property type="entry name" value="GTP-CH-I_C/QueF"/>
</dbReference>
<dbReference type="InterPro" id="IPR050084">
    <property type="entry name" value="NADPH_dep_7-cyano-7-deazaG_red"/>
</dbReference>
<dbReference type="InterPro" id="IPR029139">
    <property type="entry name" value="QueF_N"/>
</dbReference>
<dbReference type="GO" id="GO:0008616">
    <property type="term" value="P:tRNA queuosine(34) biosynthetic process"/>
    <property type="evidence" value="ECO:0007669"/>
    <property type="project" value="InterPro"/>
</dbReference>
<accession>A0A645EVU6</accession>
<sequence>MKMMYDAKSKYLVESKSLKLYLNSFNMEKLGKSVAEAEEKIKNIIIRDMSELLETEVEVNFFSDVDRKMTAFSDLNDSKLTDMVPETQLESITFDHFTESPELLIGIRTNDIHSYNFRSDLLRSNCPVTNQPDWGDLFVRMTTPYKIDLTSIIAYLVSFRRENHFHEEVAEMIFKRFMDAFEPESLMIAAMYTRRGGIDINPIRSTHLSMIDPAFSDMEKRLGKNLRQ</sequence>
<dbReference type="AlphaFoldDB" id="A0A645EVU6"/>
<comment type="caution">
    <text evidence="2">The sequence shown here is derived from an EMBL/GenBank/DDBJ whole genome shotgun (WGS) entry which is preliminary data.</text>
</comment>
<dbReference type="Gene3D" id="3.30.1130.10">
    <property type="match status" value="2"/>
</dbReference>
<keyword evidence="2" id="KW-0560">Oxidoreductase</keyword>
<dbReference type="InterPro" id="IPR029500">
    <property type="entry name" value="QueF"/>
</dbReference>
<evidence type="ECO:0000259" key="1">
    <source>
        <dbReference type="Pfam" id="PF14819"/>
    </source>
</evidence>
<organism evidence="2">
    <name type="scientific">bioreactor metagenome</name>
    <dbReference type="NCBI Taxonomy" id="1076179"/>
    <lineage>
        <taxon>unclassified sequences</taxon>
        <taxon>metagenomes</taxon>
        <taxon>ecological metagenomes</taxon>
    </lineage>
</organism>
<gene>
    <name evidence="2" type="primary">queF_10</name>
    <name evidence="2" type="ORF">SDC9_153424</name>
</gene>
<protein>
    <submittedName>
        <fullName evidence="2">NADPH-dependent 7-cyano-7-deazaguanine reductase</fullName>
        <ecNumber evidence="2">1.7.1.13</ecNumber>
    </submittedName>
</protein>
<dbReference type="Pfam" id="PF14819">
    <property type="entry name" value="QueF_N"/>
    <property type="match status" value="1"/>
</dbReference>
<name>A0A645EVU6_9ZZZZ</name>
<proteinExistence type="predicted"/>
<evidence type="ECO:0000313" key="2">
    <source>
        <dbReference type="EMBL" id="MPN06168.1"/>
    </source>
</evidence>
<dbReference type="PANTHER" id="PTHR34354">
    <property type="entry name" value="NADPH-DEPENDENT 7-CYANO-7-DEAZAGUANINE REDUCTASE"/>
    <property type="match status" value="1"/>
</dbReference>
<dbReference type="SUPFAM" id="SSF55620">
    <property type="entry name" value="Tetrahydrobiopterin biosynthesis enzymes-like"/>
    <property type="match status" value="1"/>
</dbReference>
<dbReference type="GO" id="GO:0033739">
    <property type="term" value="F:preQ1 synthase activity"/>
    <property type="evidence" value="ECO:0007669"/>
    <property type="project" value="UniProtKB-EC"/>
</dbReference>
<dbReference type="EMBL" id="VSSQ01052058">
    <property type="protein sequence ID" value="MPN06168.1"/>
    <property type="molecule type" value="Genomic_DNA"/>
</dbReference>
<reference evidence="2" key="1">
    <citation type="submission" date="2019-08" db="EMBL/GenBank/DDBJ databases">
        <authorList>
            <person name="Kucharzyk K."/>
            <person name="Murdoch R.W."/>
            <person name="Higgins S."/>
            <person name="Loffler F."/>
        </authorList>
    </citation>
    <scope>NUCLEOTIDE SEQUENCE</scope>
</reference>
<dbReference type="PANTHER" id="PTHR34354:SF1">
    <property type="entry name" value="NADPH-DEPENDENT 7-CYANO-7-DEAZAGUANINE REDUCTASE"/>
    <property type="match status" value="1"/>
</dbReference>
<dbReference type="Pfam" id="PF14489">
    <property type="entry name" value="QueF"/>
    <property type="match status" value="1"/>
</dbReference>